<dbReference type="EMBL" id="FOFS01000007">
    <property type="protein sequence ID" value="SEQ49703.1"/>
    <property type="molecule type" value="Genomic_DNA"/>
</dbReference>
<dbReference type="Proteomes" id="UP000199233">
    <property type="component" value="Unassembled WGS sequence"/>
</dbReference>
<evidence type="ECO:0000313" key="2">
    <source>
        <dbReference type="EMBL" id="SEQ49703.1"/>
    </source>
</evidence>
<protein>
    <submittedName>
        <fullName evidence="2">Uncharacterized protein</fullName>
    </submittedName>
</protein>
<name>A0A1H9GI43_9GAMM</name>
<feature type="transmembrane region" description="Helical" evidence="1">
    <location>
        <begin position="108"/>
        <end position="126"/>
    </location>
</feature>
<keyword evidence="3" id="KW-1185">Reference proteome</keyword>
<evidence type="ECO:0000313" key="3">
    <source>
        <dbReference type="Proteomes" id="UP000199233"/>
    </source>
</evidence>
<proteinExistence type="predicted"/>
<dbReference type="RefSeq" id="WP_143068913.1">
    <property type="nucleotide sequence ID" value="NZ_FOFS01000007.1"/>
</dbReference>
<dbReference type="AlphaFoldDB" id="A0A1H9GI43"/>
<keyword evidence="1" id="KW-1133">Transmembrane helix</keyword>
<sequence>MPKPPHSERGKNRKAANLGVDRDTSMSAVSLGVTGSTISSDISCKTDFRKFDHPLWGIAAVPCMFLCFSTYSPQATREYALAAWAISSVIALKRSEWGRTTPKPYRKIFFVCFVFFGFLLAVMKGYDYWNRPLLLVHAYDFKRWDIPMIENDDDDQQLKDYLKQVYVKENIHQIIANQHNERIINLAFDNAGQSTLNHVSIDTIAFDANSKPFAIVPVTTGCALDTYKEINVQVDCYRERIEPYKKTASEMLISIRVNTAEKIQLMLVTTVNADNGFHKRFDSFWVINP</sequence>
<accession>A0A1H9GI43</accession>
<keyword evidence="1" id="KW-0812">Transmembrane</keyword>
<reference evidence="3" key="1">
    <citation type="submission" date="2016-10" db="EMBL/GenBank/DDBJ databases">
        <authorList>
            <person name="Varghese N."/>
            <person name="Submissions S."/>
        </authorList>
    </citation>
    <scope>NUCLEOTIDE SEQUENCE [LARGE SCALE GENOMIC DNA]</scope>
    <source>
        <strain evidence="3">DSM 25927</strain>
    </source>
</reference>
<keyword evidence="1" id="KW-0472">Membrane</keyword>
<evidence type="ECO:0000256" key="1">
    <source>
        <dbReference type="SAM" id="Phobius"/>
    </source>
</evidence>
<feature type="transmembrane region" description="Helical" evidence="1">
    <location>
        <begin position="55"/>
        <end position="73"/>
    </location>
</feature>
<organism evidence="2 3">
    <name type="scientific">Solimonas aquatica</name>
    <dbReference type="NCBI Taxonomy" id="489703"/>
    <lineage>
        <taxon>Bacteria</taxon>
        <taxon>Pseudomonadati</taxon>
        <taxon>Pseudomonadota</taxon>
        <taxon>Gammaproteobacteria</taxon>
        <taxon>Nevskiales</taxon>
        <taxon>Nevskiaceae</taxon>
        <taxon>Solimonas</taxon>
    </lineage>
</organism>
<gene>
    <name evidence="2" type="ORF">SAMN04488038_10782</name>
</gene>